<dbReference type="Proteomes" id="UP001476247">
    <property type="component" value="Unassembled WGS sequence"/>
</dbReference>
<comment type="subcellular location">
    <subcellularLocation>
        <location evidence="1 8">Nucleus</location>
    </subcellularLocation>
</comment>
<evidence type="ECO:0000313" key="12">
    <source>
        <dbReference type="Proteomes" id="UP001476247"/>
    </source>
</evidence>
<dbReference type="PRINTS" id="PR00364">
    <property type="entry name" value="DISEASERSIST"/>
</dbReference>
<protein>
    <recommendedName>
        <fullName evidence="3 8">Replication factor C subunit 1</fullName>
    </recommendedName>
</protein>
<dbReference type="InterPro" id="IPR013725">
    <property type="entry name" value="DNA_replication_fac_RFC1_C"/>
</dbReference>
<dbReference type="Pfam" id="PF00004">
    <property type="entry name" value="AAA"/>
    <property type="match status" value="1"/>
</dbReference>
<gene>
    <name evidence="11" type="ORF">HPULCUR_008237</name>
</gene>
<feature type="region of interest" description="Disordered" evidence="9">
    <location>
        <begin position="1"/>
        <end position="47"/>
    </location>
</feature>
<evidence type="ECO:0000256" key="1">
    <source>
        <dbReference type="ARBA" id="ARBA00004123"/>
    </source>
</evidence>
<dbReference type="PANTHER" id="PTHR23389">
    <property type="entry name" value="CHROMOSOME TRANSMISSION FIDELITY FACTOR 18"/>
    <property type="match status" value="1"/>
</dbReference>
<dbReference type="InterPro" id="IPR003593">
    <property type="entry name" value="AAA+_ATPase"/>
</dbReference>
<dbReference type="EMBL" id="BAABUJ010000024">
    <property type="protein sequence ID" value="GAA5802762.1"/>
    <property type="molecule type" value="Genomic_DNA"/>
</dbReference>
<dbReference type="Gene3D" id="3.40.50.300">
    <property type="entry name" value="P-loop containing nucleotide triphosphate hydrolases"/>
    <property type="match status" value="1"/>
</dbReference>
<name>A0ABP9Y8Z2_9FUNG</name>
<dbReference type="SUPFAM" id="SSF52540">
    <property type="entry name" value="P-loop containing nucleoside triphosphate hydrolases"/>
    <property type="match status" value="1"/>
</dbReference>
<feature type="region of interest" description="Disordered" evidence="9">
    <location>
        <begin position="908"/>
        <end position="928"/>
    </location>
</feature>
<dbReference type="InterPro" id="IPR003959">
    <property type="entry name" value="ATPase_AAA_core"/>
</dbReference>
<organism evidence="11 12">
    <name type="scientific">Helicostylum pulchrum</name>
    <dbReference type="NCBI Taxonomy" id="562976"/>
    <lineage>
        <taxon>Eukaryota</taxon>
        <taxon>Fungi</taxon>
        <taxon>Fungi incertae sedis</taxon>
        <taxon>Mucoromycota</taxon>
        <taxon>Mucoromycotina</taxon>
        <taxon>Mucoromycetes</taxon>
        <taxon>Mucorales</taxon>
        <taxon>Mucorineae</taxon>
        <taxon>Mucoraceae</taxon>
        <taxon>Helicostylum</taxon>
    </lineage>
</organism>
<evidence type="ECO:0000256" key="5">
    <source>
        <dbReference type="ARBA" id="ARBA00022741"/>
    </source>
</evidence>
<feature type="region of interest" description="Disordered" evidence="9">
    <location>
        <begin position="326"/>
        <end position="345"/>
    </location>
</feature>
<evidence type="ECO:0000259" key="10">
    <source>
        <dbReference type="PROSITE" id="PS50172"/>
    </source>
</evidence>
<evidence type="ECO:0000256" key="3">
    <source>
        <dbReference type="ARBA" id="ARBA00020401"/>
    </source>
</evidence>
<keyword evidence="12" id="KW-1185">Reference proteome</keyword>
<dbReference type="PANTHER" id="PTHR23389:SF6">
    <property type="entry name" value="REPLICATION FACTOR C SUBUNIT 1"/>
    <property type="match status" value="1"/>
</dbReference>
<dbReference type="InterPro" id="IPR036420">
    <property type="entry name" value="BRCT_dom_sf"/>
</dbReference>
<feature type="compositionally biased region" description="Acidic residues" evidence="9">
    <location>
        <begin position="115"/>
        <end position="136"/>
    </location>
</feature>
<evidence type="ECO:0000313" key="11">
    <source>
        <dbReference type="EMBL" id="GAA5802762.1"/>
    </source>
</evidence>
<dbReference type="Pfam" id="PF08519">
    <property type="entry name" value="RFC1"/>
    <property type="match status" value="1"/>
</dbReference>
<dbReference type="SUPFAM" id="SSF48019">
    <property type="entry name" value="post-AAA+ oligomerization domain-like"/>
    <property type="match status" value="1"/>
</dbReference>
<evidence type="ECO:0000256" key="8">
    <source>
        <dbReference type="PIRNR" id="PIRNR036578"/>
    </source>
</evidence>
<dbReference type="Gene3D" id="1.20.272.10">
    <property type="match status" value="1"/>
</dbReference>
<sequence length="928" mass="103223">MGIEKYFQAKGGSTSKPVKKPETKTPVAKKPATRKRKVAENNDEDDFQETGLKSKIFTTNEKIIDPKSFFGSSKPSTETVKDTTPTKKDDIVKTVPVTKEEKKPVSRKRPTITISDDDTSDDEYDNGKDDEDDYVDPEPVPTQKKLKRSSSHDNASSAKKLKPAPANQEPSKAEPTKTKPAKAESIKAKPAKAEPIKAKSAKAGPVEAEPVEEEKPKKKNNYFAMMKNKEGPKSLGSRPEPVGATNCLANKTFVISGQYETLTRDQTKDIVMRYGGKVTGAISGKTTYLLLGRDAGESKIAKAKTLKTEILNEDAFYNLVESSAPQKEEFAAPPKPSKGKDKASDTINNNVISEEQHATQTWTEKYKPTHIQEILGNKETVKKINDWLANWQTNYAKGFEGEGDDMDNWRSILLSGPPGIGKTTTASVVAKINGYEPLEFNASDVRSKKILEASISEMMDNRTMTEFFQPNAKNSKIIEPKMLQGKKVVLIMDEVDGMSGGDRGGAVELASMIKKSKIPVICICNDSRSSKVAPLLKVCYEAKYRRTPAAQIRSRILSIAFKEKLRITPNAVDELVSATHNDIRQIINILSTYRLNQEDMTFDQAKKVGKTNQKFSVLGLFEIPGALLSADSWRSKNLNEKANIYFHDYSLANLIIFENYLRCKPERARSITGNPIEEACNEMDLMSHAADAMADGDLVDSMIHGSVQQYSLMPVHSIFSCVRPASFVRGAITSRIMFPSWLGQNSKAGKYSRALADIQTRMRLKASGDKFEIRQNYIPTLNSRIFGLLEKDDMEETMEYMDNYYLDRENLDILSELTFTAPREKAPLALVPTKTKSAFTRLYNSRNHPILFQLSGVPIKKASSGPKEEVESSVVVEDEIAEVFSEDEADKADDPEVDLQNIKYIKESKKRKAAAGSGGSNKKQRVKK</sequence>
<comment type="caution">
    <text evidence="11">The sequence shown here is derived from an EMBL/GenBank/DDBJ whole genome shotgun (WGS) entry which is preliminary data.</text>
</comment>
<dbReference type="CDD" id="cd00009">
    <property type="entry name" value="AAA"/>
    <property type="match status" value="1"/>
</dbReference>
<dbReference type="InterPro" id="IPR027417">
    <property type="entry name" value="P-loop_NTPase"/>
</dbReference>
<evidence type="ECO:0000256" key="2">
    <source>
        <dbReference type="ARBA" id="ARBA00006116"/>
    </source>
</evidence>
<proteinExistence type="inferred from homology"/>
<keyword evidence="6 8" id="KW-0067">ATP-binding</keyword>
<dbReference type="Gene3D" id="3.40.50.10190">
    <property type="entry name" value="BRCT domain"/>
    <property type="match status" value="1"/>
</dbReference>
<evidence type="ECO:0000256" key="4">
    <source>
        <dbReference type="ARBA" id="ARBA00022705"/>
    </source>
</evidence>
<dbReference type="InterPro" id="IPR008921">
    <property type="entry name" value="DNA_pol3_clamp-load_cplx_C"/>
</dbReference>
<dbReference type="PIRSF" id="PIRSF036578">
    <property type="entry name" value="RFC1"/>
    <property type="match status" value="1"/>
</dbReference>
<feature type="domain" description="BRCT" evidence="10">
    <location>
        <begin position="243"/>
        <end position="322"/>
    </location>
</feature>
<dbReference type="InterPro" id="IPR012178">
    <property type="entry name" value="RFC1"/>
</dbReference>
<dbReference type="SMART" id="SM00292">
    <property type="entry name" value="BRCT"/>
    <property type="match status" value="1"/>
</dbReference>
<dbReference type="Pfam" id="PF25361">
    <property type="entry name" value="AAA_lid_RFC1"/>
    <property type="match status" value="1"/>
</dbReference>
<reference evidence="11 12" key="1">
    <citation type="submission" date="2024-04" db="EMBL/GenBank/DDBJ databases">
        <title>genome sequences of Mucor flavus KT1a and Helicostylum pulchrum KT1b strains isolation_sourced from the surface of a dry-aged beef.</title>
        <authorList>
            <person name="Toyotome T."/>
            <person name="Hosono M."/>
            <person name="Torimaru M."/>
            <person name="Fukuda K."/>
            <person name="Mikami N."/>
        </authorList>
    </citation>
    <scope>NUCLEOTIDE SEQUENCE [LARGE SCALE GENOMIC DNA]</scope>
    <source>
        <strain evidence="11 12">KT1b</strain>
    </source>
</reference>
<accession>A0ABP9Y8Z2</accession>
<feature type="region of interest" description="Disordered" evidence="9">
    <location>
        <begin position="65"/>
        <end position="217"/>
    </location>
</feature>
<dbReference type="CDD" id="cd18140">
    <property type="entry name" value="HLD_clamp_RFC"/>
    <property type="match status" value="1"/>
</dbReference>
<evidence type="ECO:0000256" key="6">
    <source>
        <dbReference type="ARBA" id="ARBA00022840"/>
    </source>
</evidence>
<dbReference type="SMART" id="SM00382">
    <property type="entry name" value="AAA"/>
    <property type="match status" value="1"/>
</dbReference>
<dbReference type="Gene3D" id="1.10.8.60">
    <property type="match status" value="1"/>
</dbReference>
<keyword evidence="7 8" id="KW-0539">Nucleus</keyword>
<feature type="compositionally biased region" description="Basic and acidic residues" evidence="9">
    <location>
        <begin position="171"/>
        <end position="197"/>
    </location>
</feature>
<feature type="compositionally biased region" description="Low complexity" evidence="9">
    <location>
        <begin position="155"/>
        <end position="170"/>
    </location>
</feature>
<evidence type="ECO:0000256" key="9">
    <source>
        <dbReference type="SAM" id="MobiDB-lite"/>
    </source>
</evidence>
<evidence type="ECO:0000256" key="7">
    <source>
        <dbReference type="ARBA" id="ARBA00023242"/>
    </source>
</evidence>
<dbReference type="InterPro" id="IPR001357">
    <property type="entry name" value="BRCT_dom"/>
</dbReference>
<comment type="similarity">
    <text evidence="2 8">Belongs to the activator 1 large subunit family.</text>
</comment>
<keyword evidence="4 8" id="KW-0235">DNA replication</keyword>
<keyword evidence="5 8" id="KW-0547">Nucleotide-binding</keyword>
<dbReference type="SUPFAM" id="SSF52113">
    <property type="entry name" value="BRCT domain"/>
    <property type="match status" value="1"/>
</dbReference>
<feature type="compositionally biased region" description="Basic and acidic residues" evidence="9">
    <location>
        <begin position="79"/>
        <end position="104"/>
    </location>
</feature>
<dbReference type="Pfam" id="PF00533">
    <property type="entry name" value="BRCT"/>
    <property type="match status" value="1"/>
</dbReference>
<dbReference type="PROSITE" id="PS50172">
    <property type="entry name" value="BRCT"/>
    <property type="match status" value="1"/>
</dbReference>
<dbReference type="InterPro" id="IPR047854">
    <property type="entry name" value="RFC_lid"/>
</dbReference>